<sequence>MKNKKIVIFSGAGISAESGIKTFRDADGLWENHKIEDICNQYTWEKNYEQVHKFYNQRRTQLSMVEPNLAHEIVAEIKNKYKDDCIVVTQNVDDMFERAGCKNVIHVHGELTKMECMACGEVYDIGYKEFYMDDKCPKCENTHIKPYIVFFGGQAPKYMDMYNAFEYLQNEDSIAVVIGTLGNVIQINANLELMDCKKILNNLEESPYIDDTQFDKVYYENATSAIQKIQTDIEEFWNKG</sequence>
<keyword evidence="3" id="KW-0520">NAD</keyword>
<evidence type="ECO:0000256" key="4">
    <source>
        <dbReference type="PROSITE-ProRule" id="PRU00236"/>
    </source>
</evidence>
<dbReference type="PROSITE" id="PS50305">
    <property type="entry name" value="SIRTUIN"/>
    <property type="match status" value="1"/>
</dbReference>
<dbReference type="KEGG" id="sulg:FJR48_07900"/>
<dbReference type="GO" id="GO:0046872">
    <property type="term" value="F:metal ion binding"/>
    <property type="evidence" value="ECO:0007669"/>
    <property type="project" value="UniProtKB-KW"/>
</dbReference>
<feature type="binding site" evidence="4">
    <location>
        <position position="116"/>
    </location>
    <ligand>
        <name>Zn(2+)</name>
        <dbReference type="ChEBI" id="CHEBI:29105"/>
    </ligand>
</feature>
<dbReference type="Pfam" id="PF02146">
    <property type="entry name" value="SIR2"/>
    <property type="match status" value="1"/>
</dbReference>
<reference evidence="6 7" key="1">
    <citation type="submission" date="2019-09" db="EMBL/GenBank/DDBJ databases">
        <title>Sulfurimonas gotlandica sp. nov., a chemoautotrophic and psychrotolerant epsilonproteobacterium isolated from a pelagic redoxcline, and an emended description of the genus Sulfurimonas.</title>
        <authorList>
            <person name="Wang S."/>
            <person name="Jiang L."/>
            <person name="Shao S."/>
        </authorList>
    </citation>
    <scope>NUCLEOTIDE SEQUENCE [LARGE SCALE GENOMIC DNA]</scope>
    <source>
        <strain evidence="6 7">GYSZ_1</strain>
    </source>
</reference>
<dbReference type="SUPFAM" id="SSF52467">
    <property type="entry name" value="DHS-like NAD/FAD-binding domain"/>
    <property type="match status" value="1"/>
</dbReference>
<keyword evidence="7" id="KW-1185">Reference proteome</keyword>
<evidence type="ECO:0000259" key="5">
    <source>
        <dbReference type="PROSITE" id="PS50305"/>
    </source>
</evidence>
<feature type="binding site" evidence="4">
    <location>
        <position position="139"/>
    </location>
    <ligand>
        <name>Zn(2+)</name>
        <dbReference type="ChEBI" id="CHEBI:29105"/>
    </ligand>
</feature>
<gene>
    <name evidence="6" type="ORF">FJR48_07900</name>
</gene>
<keyword evidence="2" id="KW-0808">Transferase</keyword>
<evidence type="ECO:0000256" key="2">
    <source>
        <dbReference type="ARBA" id="ARBA00022679"/>
    </source>
</evidence>
<dbReference type="InterPro" id="IPR026591">
    <property type="entry name" value="Sirtuin_cat_small_dom_sf"/>
</dbReference>
<proteinExistence type="predicted"/>
<dbReference type="InterPro" id="IPR029035">
    <property type="entry name" value="DHS-like_NAD/FAD-binding_dom"/>
</dbReference>
<evidence type="ECO:0000313" key="7">
    <source>
        <dbReference type="Proteomes" id="UP000326944"/>
    </source>
</evidence>
<organism evidence="6 7">
    <name type="scientific">Sulfurimonas lithotrophica</name>
    <dbReference type="NCBI Taxonomy" id="2590022"/>
    <lineage>
        <taxon>Bacteria</taxon>
        <taxon>Pseudomonadati</taxon>
        <taxon>Campylobacterota</taxon>
        <taxon>Epsilonproteobacteria</taxon>
        <taxon>Campylobacterales</taxon>
        <taxon>Sulfurimonadaceae</taxon>
        <taxon>Sulfurimonas</taxon>
    </lineage>
</organism>
<dbReference type="GO" id="GO:0017136">
    <property type="term" value="F:histone deacetylase activity, NAD-dependent"/>
    <property type="evidence" value="ECO:0007669"/>
    <property type="project" value="TreeGrafter"/>
</dbReference>
<feature type="active site" description="Proton acceptor" evidence="4">
    <location>
        <position position="108"/>
    </location>
</feature>
<dbReference type="OrthoDB" id="9800582at2"/>
<dbReference type="AlphaFoldDB" id="A0A5P8P1Q2"/>
<feature type="binding site" evidence="4">
    <location>
        <position position="119"/>
    </location>
    <ligand>
        <name>Zn(2+)</name>
        <dbReference type="ChEBI" id="CHEBI:29105"/>
    </ligand>
</feature>
<dbReference type="InterPro" id="IPR003000">
    <property type="entry name" value="Sirtuin"/>
</dbReference>
<feature type="domain" description="Deacetylase sirtuin-type" evidence="5">
    <location>
        <begin position="1"/>
        <end position="239"/>
    </location>
</feature>
<accession>A0A5P8P1Q2</accession>
<feature type="binding site" evidence="4">
    <location>
        <position position="136"/>
    </location>
    <ligand>
        <name>Zn(2+)</name>
        <dbReference type="ChEBI" id="CHEBI:29105"/>
    </ligand>
</feature>
<dbReference type="PANTHER" id="PTHR11085">
    <property type="entry name" value="NAD-DEPENDENT PROTEIN DEACYLASE SIRTUIN-5, MITOCHONDRIAL-RELATED"/>
    <property type="match status" value="1"/>
</dbReference>
<name>A0A5P8P1Q2_9BACT</name>
<dbReference type="Gene3D" id="3.40.50.1220">
    <property type="entry name" value="TPP-binding domain"/>
    <property type="match status" value="1"/>
</dbReference>
<dbReference type="RefSeq" id="WP_152307605.1">
    <property type="nucleotide sequence ID" value="NZ_CP043617.1"/>
</dbReference>
<protein>
    <recommendedName>
        <fullName evidence="1">protein acetyllysine N-acetyltransferase</fullName>
        <ecNumber evidence="1">2.3.1.286</ecNumber>
    </recommendedName>
</protein>
<dbReference type="Gene3D" id="3.30.1600.10">
    <property type="entry name" value="SIR2/SIRT2 'Small Domain"/>
    <property type="match status" value="1"/>
</dbReference>
<dbReference type="InterPro" id="IPR050134">
    <property type="entry name" value="NAD-dep_sirtuin_deacylases"/>
</dbReference>
<dbReference type="GO" id="GO:0070403">
    <property type="term" value="F:NAD+ binding"/>
    <property type="evidence" value="ECO:0007669"/>
    <property type="project" value="InterPro"/>
</dbReference>
<keyword evidence="4" id="KW-0479">Metal-binding</keyword>
<dbReference type="EMBL" id="CP043617">
    <property type="protein sequence ID" value="QFR49658.1"/>
    <property type="molecule type" value="Genomic_DNA"/>
</dbReference>
<dbReference type="EC" id="2.3.1.286" evidence="1"/>
<dbReference type="Proteomes" id="UP000326944">
    <property type="component" value="Chromosome"/>
</dbReference>
<evidence type="ECO:0000256" key="1">
    <source>
        <dbReference type="ARBA" id="ARBA00012928"/>
    </source>
</evidence>
<dbReference type="InterPro" id="IPR026590">
    <property type="entry name" value="Ssirtuin_cat_dom"/>
</dbReference>
<keyword evidence="4" id="KW-0862">Zinc</keyword>
<evidence type="ECO:0000313" key="6">
    <source>
        <dbReference type="EMBL" id="QFR49658.1"/>
    </source>
</evidence>
<dbReference type="PANTHER" id="PTHR11085:SF4">
    <property type="entry name" value="NAD-DEPENDENT PROTEIN DEACYLASE"/>
    <property type="match status" value="1"/>
</dbReference>
<evidence type="ECO:0000256" key="3">
    <source>
        <dbReference type="ARBA" id="ARBA00023027"/>
    </source>
</evidence>